<dbReference type="EMBL" id="JARIHO010000055">
    <property type="protein sequence ID" value="KAJ7319029.1"/>
    <property type="molecule type" value="Genomic_DNA"/>
</dbReference>
<keyword evidence="1" id="KW-0472">Membrane</keyword>
<feature type="transmembrane region" description="Helical" evidence="1">
    <location>
        <begin position="52"/>
        <end position="77"/>
    </location>
</feature>
<dbReference type="InterPro" id="IPR045339">
    <property type="entry name" value="DUF6534"/>
</dbReference>
<evidence type="ECO:0000313" key="3">
    <source>
        <dbReference type="EMBL" id="KAJ7319029.1"/>
    </source>
</evidence>
<dbReference type="PANTHER" id="PTHR40465:SF1">
    <property type="entry name" value="DUF6534 DOMAIN-CONTAINING PROTEIN"/>
    <property type="match status" value="1"/>
</dbReference>
<evidence type="ECO:0000313" key="4">
    <source>
        <dbReference type="Proteomes" id="UP001218218"/>
    </source>
</evidence>
<organism evidence="3 4">
    <name type="scientific">Mycena albidolilacea</name>
    <dbReference type="NCBI Taxonomy" id="1033008"/>
    <lineage>
        <taxon>Eukaryota</taxon>
        <taxon>Fungi</taxon>
        <taxon>Dikarya</taxon>
        <taxon>Basidiomycota</taxon>
        <taxon>Agaricomycotina</taxon>
        <taxon>Agaricomycetes</taxon>
        <taxon>Agaricomycetidae</taxon>
        <taxon>Agaricales</taxon>
        <taxon>Marasmiineae</taxon>
        <taxon>Mycenaceae</taxon>
        <taxon>Mycena</taxon>
    </lineage>
</organism>
<feature type="transmembrane region" description="Helical" evidence="1">
    <location>
        <begin position="12"/>
        <end position="32"/>
    </location>
</feature>
<dbReference type="PANTHER" id="PTHR40465">
    <property type="entry name" value="CHROMOSOME 1, WHOLE GENOME SHOTGUN SEQUENCE"/>
    <property type="match status" value="1"/>
</dbReference>
<protein>
    <recommendedName>
        <fullName evidence="2">DUF6534 domain-containing protein</fullName>
    </recommendedName>
</protein>
<comment type="caution">
    <text evidence="3">The sequence shown here is derived from an EMBL/GenBank/DDBJ whole genome shotgun (WGS) entry which is preliminary data.</text>
</comment>
<evidence type="ECO:0000256" key="1">
    <source>
        <dbReference type="SAM" id="Phobius"/>
    </source>
</evidence>
<feature type="transmembrane region" description="Helical" evidence="1">
    <location>
        <begin position="157"/>
        <end position="183"/>
    </location>
</feature>
<keyword evidence="1" id="KW-1133">Transmembrane helix</keyword>
<dbReference type="Proteomes" id="UP001218218">
    <property type="component" value="Unassembled WGS sequence"/>
</dbReference>
<feature type="transmembrane region" description="Helical" evidence="1">
    <location>
        <begin position="234"/>
        <end position="258"/>
    </location>
</feature>
<keyword evidence="4" id="KW-1185">Reference proteome</keyword>
<evidence type="ECO:0000259" key="2">
    <source>
        <dbReference type="Pfam" id="PF20152"/>
    </source>
</evidence>
<gene>
    <name evidence="3" type="ORF">DFH08DRAFT_891349</name>
</gene>
<sequence>MYRPLPPSADVSLAITYFLGSWDIAIFADLILQGVLFTQFAHYAALYGGDTLLLRAFVAGLALITTAKTAHGLVFLWTINIDHFMDVAAAIGSTGSSMTSVDILLVAVIAFYVQMFFCTRLWWISMNPYIVLLIVAIFLFALIALVMYILADKSGRVTWFTLHVGTALAGDVLLCGTTIYFLLRHSRHASQQTAGILSALMKLAVQSAAPAVVCALIAFVASVAFHLTTPGTNAYGLLTVVANNVLPKAYAISAMWTLNSRKSIRRAYSVGPQSSSATSRHRTPDDLELSLLWISYEENDSDAESDDPRQRE</sequence>
<reference evidence="3" key="1">
    <citation type="submission" date="2023-03" db="EMBL/GenBank/DDBJ databases">
        <title>Massive genome expansion in bonnet fungi (Mycena s.s.) driven by repeated elements and novel gene families across ecological guilds.</title>
        <authorList>
            <consortium name="Lawrence Berkeley National Laboratory"/>
            <person name="Harder C.B."/>
            <person name="Miyauchi S."/>
            <person name="Viragh M."/>
            <person name="Kuo A."/>
            <person name="Thoen E."/>
            <person name="Andreopoulos B."/>
            <person name="Lu D."/>
            <person name="Skrede I."/>
            <person name="Drula E."/>
            <person name="Henrissat B."/>
            <person name="Morin E."/>
            <person name="Kohler A."/>
            <person name="Barry K."/>
            <person name="LaButti K."/>
            <person name="Morin E."/>
            <person name="Salamov A."/>
            <person name="Lipzen A."/>
            <person name="Mereny Z."/>
            <person name="Hegedus B."/>
            <person name="Baldrian P."/>
            <person name="Stursova M."/>
            <person name="Weitz H."/>
            <person name="Taylor A."/>
            <person name="Grigoriev I.V."/>
            <person name="Nagy L.G."/>
            <person name="Martin F."/>
            <person name="Kauserud H."/>
        </authorList>
    </citation>
    <scope>NUCLEOTIDE SEQUENCE</scope>
    <source>
        <strain evidence="3">CBHHK002</strain>
    </source>
</reference>
<dbReference type="AlphaFoldDB" id="A0AAD7EGJ4"/>
<dbReference type="Pfam" id="PF20152">
    <property type="entry name" value="DUF6534"/>
    <property type="match status" value="1"/>
</dbReference>
<feature type="domain" description="DUF6534" evidence="2">
    <location>
        <begin position="168"/>
        <end position="263"/>
    </location>
</feature>
<feature type="transmembrane region" description="Helical" evidence="1">
    <location>
        <begin position="103"/>
        <end position="123"/>
    </location>
</feature>
<keyword evidence="1" id="KW-0812">Transmembrane</keyword>
<accession>A0AAD7EGJ4</accession>
<name>A0AAD7EGJ4_9AGAR</name>
<feature type="transmembrane region" description="Helical" evidence="1">
    <location>
        <begin position="203"/>
        <end position="228"/>
    </location>
</feature>
<feature type="transmembrane region" description="Helical" evidence="1">
    <location>
        <begin position="130"/>
        <end position="151"/>
    </location>
</feature>
<proteinExistence type="predicted"/>